<gene>
    <name evidence="5 6" type="primary">aroD</name>
    <name evidence="6" type="ORF">IAA55_10805</name>
</gene>
<dbReference type="CDD" id="cd00502">
    <property type="entry name" value="DHQase_I"/>
    <property type="match status" value="1"/>
</dbReference>
<dbReference type="GO" id="GO:0008652">
    <property type="term" value="P:amino acid biosynthetic process"/>
    <property type="evidence" value="ECO:0007669"/>
    <property type="project" value="UniProtKB-KW"/>
</dbReference>
<accession>A0A9D1EC11</accession>
<feature type="binding site" evidence="5">
    <location>
        <position position="232"/>
    </location>
    <ligand>
        <name>3-dehydroquinate</name>
        <dbReference type="ChEBI" id="CHEBI:32364"/>
    </ligand>
</feature>
<dbReference type="FunFam" id="3.20.20.70:FF:000047">
    <property type="entry name" value="3-dehydroquinate dehydratase"/>
    <property type="match status" value="1"/>
</dbReference>
<comment type="similarity">
    <text evidence="5">Belongs to the type-I 3-dehydroquinase family.</text>
</comment>
<dbReference type="GO" id="GO:0009073">
    <property type="term" value="P:aromatic amino acid family biosynthetic process"/>
    <property type="evidence" value="ECO:0007669"/>
    <property type="project" value="UniProtKB-KW"/>
</dbReference>
<feature type="binding site" evidence="5">
    <location>
        <position position="236"/>
    </location>
    <ligand>
        <name>3-dehydroquinate</name>
        <dbReference type="ChEBI" id="CHEBI:32364"/>
    </ligand>
</feature>
<evidence type="ECO:0000313" key="6">
    <source>
        <dbReference type="EMBL" id="HIR71751.1"/>
    </source>
</evidence>
<comment type="pathway">
    <text evidence="5">Metabolic intermediate biosynthesis; chorismate biosynthesis; chorismate from D-erythrose 4-phosphate and phosphoenolpyruvate: step 3/7.</text>
</comment>
<dbReference type="Proteomes" id="UP000823912">
    <property type="component" value="Unassembled WGS sequence"/>
</dbReference>
<dbReference type="InterPro" id="IPR013785">
    <property type="entry name" value="Aldolase_TIM"/>
</dbReference>
<keyword evidence="2 5" id="KW-0057">Aromatic amino acid biosynthesis</keyword>
<dbReference type="GO" id="GO:0003855">
    <property type="term" value="F:3-dehydroquinate dehydratase activity"/>
    <property type="evidence" value="ECO:0007669"/>
    <property type="project" value="UniProtKB-UniRule"/>
</dbReference>
<feature type="binding site" evidence="5">
    <location>
        <position position="83"/>
    </location>
    <ligand>
        <name>3-dehydroquinate</name>
        <dbReference type="ChEBI" id="CHEBI:32364"/>
    </ligand>
</feature>
<dbReference type="PANTHER" id="PTHR43699:SF1">
    <property type="entry name" value="3-DEHYDROQUINATE DEHYDRATASE"/>
    <property type="match status" value="1"/>
</dbReference>
<feature type="active site" description="Proton donor/acceptor" evidence="5">
    <location>
        <position position="143"/>
    </location>
</feature>
<feature type="active site" description="Schiff-base intermediate with substrate" evidence="5">
    <location>
        <position position="170"/>
    </location>
</feature>
<dbReference type="GO" id="GO:0046279">
    <property type="term" value="P:3,4-dihydroxybenzoate biosynthetic process"/>
    <property type="evidence" value="ECO:0007669"/>
    <property type="project" value="TreeGrafter"/>
</dbReference>
<dbReference type="EMBL" id="DVHM01000183">
    <property type="protein sequence ID" value="HIR71751.1"/>
    <property type="molecule type" value="Genomic_DNA"/>
</dbReference>
<keyword evidence="4 5" id="KW-0704">Schiff base</keyword>
<dbReference type="PANTHER" id="PTHR43699">
    <property type="entry name" value="3-DEHYDROQUINATE DEHYDRATASE"/>
    <property type="match status" value="1"/>
</dbReference>
<comment type="subunit">
    <text evidence="5">Homodimer.</text>
</comment>
<dbReference type="AlphaFoldDB" id="A0A9D1EC11"/>
<comment type="caution">
    <text evidence="6">The sequence shown here is derived from an EMBL/GenBank/DDBJ whole genome shotgun (WGS) entry which is preliminary data.</text>
</comment>
<reference evidence="6" key="2">
    <citation type="journal article" date="2021" name="PeerJ">
        <title>Extensive microbial diversity within the chicken gut microbiome revealed by metagenomics and culture.</title>
        <authorList>
            <person name="Gilroy R."/>
            <person name="Ravi A."/>
            <person name="Getino M."/>
            <person name="Pursley I."/>
            <person name="Horton D.L."/>
            <person name="Alikhan N.F."/>
            <person name="Baker D."/>
            <person name="Gharbi K."/>
            <person name="Hall N."/>
            <person name="Watson M."/>
            <person name="Adriaenssens E.M."/>
            <person name="Foster-Nyarko E."/>
            <person name="Jarju S."/>
            <person name="Secka A."/>
            <person name="Antonio M."/>
            <person name="Oren A."/>
            <person name="Chaudhuri R.R."/>
            <person name="La Ragione R."/>
            <person name="Hildebrand F."/>
            <person name="Pallen M.J."/>
        </authorList>
    </citation>
    <scope>NUCLEOTIDE SEQUENCE</scope>
    <source>
        <strain evidence="6">ChiSjej5B23-6657</strain>
    </source>
</reference>
<dbReference type="Pfam" id="PF01487">
    <property type="entry name" value="DHquinase_I"/>
    <property type="match status" value="1"/>
</dbReference>
<evidence type="ECO:0000256" key="5">
    <source>
        <dbReference type="HAMAP-Rule" id="MF_00214"/>
    </source>
</evidence>
<comment type="function">
    <text evidence="5">Involved in the third step of the chorismate pathway, which leads to the biosynthesis of aromatic amino acids. Catalyzes the cis-dehydration of 3-dehydroquinate (DHQ) and introduces the first double bond of the aromatic ring to yield 3-dehydroshikimate.</text>
</comment>
<name>A0A9D1EC11_9FIRM</name>
<feature type="binding site" evidence="5">
    <location>
        <position position="213"/>
    </location>
    <ligand>
        <name>3-dehydroquinate</name>
        <dbReference type="ChEBI" id="CHEBI:32364"/>
    </ligand>
</feature>
<evidence type="ECO:0000256" key="1">
    <source>
        <dbReference type="ARBA" id="ARBA00001864"/>
    </source>
</evidence>
<keyword evidence="5" id="KW-0028">Amino-acid biosynthesis</keyword>
<dbReference type="GO" id="GO:0009423">
    <property type="term" value="P:chorismate biosynthetic process"/>
    <property type="evidence" value="ECO:0007669"/>
    <property type="project" value="UniProtKB-UniRule"/>
</dbReference>
<keyword evidence="3 5" id="KW-0456">Lyase</keyword>
<feature type="binding site" evidence="5">
    <location>
        <begin position="47"/>
        <end position="49"/>
    </location>
    <ligand>
        <name>3-dehydroquinate</name>
        <dbReference type="ChEBI" id="CHEBI:32364"/>
    </ligand>
</feature>
<dbReference type="EC" id="4.2.1.10" evidence="5"/>
<dbReference type="HAMAP" id="MF_00214">
    <property type="entry name" value="AroD"/>
    <property type="match status" value="1"/>
</dbReference>
<reference evidence="6" key="1">
    <citation type="submission" date="2020-10" db="EMBL/GenBank/DDBJ databases">
        <authorList>
            <person name="Gilroy R."/>
        </authorList>
    </citation>
    <scope>NUCLEOTIDE SEQUENCE</scope>
    <source>
        <strain evidence="6">ChiSjej5B23-6657</strain>
    </source>
</reference>
<evidence type="ECO:0000313" key="7">
    <source>
        <dbReference type="Proteomes" id="UP000823912"/>
    </source>
</evidence>
<evidence type="ECO:0000256" key="3">
    <source>
        <dbReference type="ARBA" id="ARBA00023239"/>
    </source>
</evidence>
<dbReference type="Gene3D" id="3.20.20.70">
    <property type="entry name" value="Aldolase class I"/>
    <property type="match status" value="1"/>
</dbReference>
<organism evidence="6 7">
    <name type="scientific">Candidatus Pullilachnospira gallistercoris</name>
    <dbReference type="NCBI Taxonomy" id="2840911"/>
    <lineage>
        <taxon>Bacteria</taxon>
        <taxon>Bacillati</taxon>
        <taxon>Bacillota</taxon>
        <taxon>Clostridia</taxon>
        <taxon>Lachnospirales</taxon>
        <taxon>Lachnospiraceae</taxon>
        <taxon>Lachnospiraceae incertae sedis</taxon>
        <taxon>Candidatus Pullilachnospira</taxon>
    </lineage>
</organism>
<evidence type="ECO:0000256" key="4">
    <source>
        <dbReference type="ARBA" id="ARBA00023270"/>
    </source>
</evidence>
<dbReference type="InterPro" id="IPR001381">
    <property type="entry name" value="DHquinase_I"/>
</dbReference>
<evidence type="ECO:0000256" key="2">
    <source>
        <dbReference type="ARBA" id="ARBA00023141"/>
    </source>
</evidence>
<comment type="catalytic activity">
    <reaction evidence="1 5">
        <text>3-dehydroquinate = 3-dehydroshikimate + H2O</text>
        <dbReference type="Rhea" id="RHEA:21096"/>
        <dbReference type="ChEBI" id="CHEBI:15377"/>
        <dbReference type="ChEBI" id="CHEBI:16630"/>
        <dbReference type="ChEBI" id="CHEBI:32364"/>
        <dbReference type="EC" id="4.2.1.10"/>
    </reaction>
</comment>
<sequence>MRRVIERKGQKINGGRPIVCVPVMAEREEEILRQAKDFIGRGARMLEWRLDFFEGLGDPKRIRRVLKDLKPLCENTLLLTTVRTRHQGGNAAVTEQELMDTYMLLAESGAVDLIDVEFFELSQPAKVIRQIQQQDVLAVTSHHDFGETPDYGVMTALLEQMERGGADLVKLAVMPREASDVLELLRATSDFYEEHEETPVISMSMGHLGLVSRAVGEIFGSCVTFAAMEGASAPGQPVAEDLEKVLDFFGKERQR</sequence>
<comment type="caution">
    <text evidence="5">Lacks conserved residue(s) required for the propagation of feature annotation.</text>
</comment>
<protein>
    <recommendedName>
        <fullName evidence="5">3-dehydroquinate dehydratase</fullName>
        <shortName evidence="5">3-dehydroquinase</shortName>
        <ecNumber evidence="5">4.2.1.10</ecNumber>
    </recommendedName>
    <alternativeName>
        <fullName evidence="5">Type I DHQase</fullName>
    </alternativeName>
    <alternativeName>
        <fullName evidence="5">Type I dehydroquinase</fullName>
        <shortName evidence="5">DHQ1</shortName>
    </alternativeName>
</protein>
<dbReference type="InterPro" id="IPR050146">
    <property type="entry name" value="Type-I_3-dehydroquinase"/>
</dbReference>
<dbReference type="SUPFAM" id="SSF51569">
    <property type="entry name" value="Aldolase"/>
    <property type="match status" value="1"/>
</dbReference>
<dbReference type="NCBIfam" id="TIGR01093">
    <property type="entry name" value="aroD"/>
    <property type="match status" value="1"/>
</dbReference>
<proteinExistence type="inferred from homology"/>